<comment type="caution">
    <text evidence="1">The sequence shown here is derived from an EMBL/GenBank/DDBJ whole genome shotgun (WGS) entry which is preliminary data.</text>
</comment>
<accession>A0A1M2V3P5</accession>
<dbReference type="Proteomes" id="UP000184267">
    <property type="component" value="Unassembled WGS sequence"/>
</dbReference>
<evidence type="ECO:0000313" key="1">
    <source>
        <dbReference type="EMBL" id="OJT02231.1"/>
    </source>
</evidence>
<gene>
    <name evidence="1" type="ORF">TRAPUB_7258</name>
</gene>
<dbReference type="EMBL" id="MNAD01001692">
    <property type="protein sequence ID" value="OJT02231.1"/>
    <property type="molecule type" value="Genomic_DNA"/>
</dbReference>
<keyword evidence="2" id="KW-1185">Reference proteome</keyword>
<dbReference type="AlphaFoldDB" id="A0A1M2V3P5"/>
<sequence length="299" mass="32851">MASEAVSVLVGHLPRNGGEYANYNLHKAIFTHVEKKVAPAAPSAACPPLSVIVYAIQNILTITPPSLGLLPSLLQLLVHLEIVRLDLIAKLTDVLRQHDHHASQNDHPVRLLPDADRRALEGLTKPSRVAAQRTVYRELIDSCCLLHIHHLWRTDDPDRSAPITTPLIDYFPSFFARDPATRAQCAAALNARPWHHGITPDELAKNARVGAQAAEFMVRAAQYAADPVGYATEHGYALPLPPGGRVLELTDPDRFAPDAEFDDVFPPPDLDKIAQAVQRFIGMVQPAHDALRLILADRV</sequence>
<evidence type="ECO:0000313" key="2">
    <source>
        <dbReference type="Proteomes" id="UP000184267"/>
    </source>
</evidence>
<protein>
    <submittedName>
        <fullName evidence="1">Uncharacterized protein</fullName>
    </submittedName>
</protein>
<organism evidence="1 2">
    <name type="scientific">Trametes pubescens</name>
    <name type="common">White-rot fungus</name>
    <dbReference type="NCBI Taxonomy" id="154538"/>
    <lineage>
        <taxon>Eukaryota</taxon>
        <taxon>Fungi</taxon>
        <taxon>Dikarya</taxon>
        <taxon>Basidiomycota</taxon>
        <taxon>Agaricomycotina</taxon>
        <taxon>Agaricomycetes</taxon>
        <taxon>Polyporales</taxon>
        <taxon>Polyporaceae</taxon>
        <taxon>Trametes</taxon>
    </lineage>
</organism>
<dbReference type="OMA" id="CLLHIHH"/>
<name>A0A1M2V3P5_TRAPU</name>
<dbReference type="OrthoDB" id="3244206at2759"/>
<proteinExistence type="predicted"/>
<reference evidence="1 2" key="1">
    <citation type="submission" date="2016-10" db="EMBL/GenBank/DDBJ databases">
        <title>Genome sequence of the basidiomycete white-rot fungus Trametes pubescens.</title>
        <authorList>
            <person name="Makela M.R."/>
            <person name="Granchi Z."/>
            <person name="Peng M."/>
            <person name="De Vries R.P."/>
            <person name="Grigoriev I."/>
            <person name="Riley R."/>
            <person name="Hilden K."/>
        </authorList>
    </citation>
    <scope>NUCLEOTIDE SEQUENCE [LARGE SCALE GENOMIC DNA]</scope>
    <source>
        <strain evidence="1 2">FBCC735</strain>
    </source>
</reference>